<proteinExistence type="predicted"/>
<dbReference type="EMBL" id="GGEC01074515">
    <property type="protein sequence ID" value="MBX54999.1"/>
    <property type="molecule type" value="Transcribed_RNA"/>
</dbReference>
<name>A0A2P2PK43_RHIMU</name>
<protein>
    <submittedName>
        <fullName evidence="1">Uncharacterized protein</fullName>
    </submittedName>
</protein>
<reference evidence="1" key="1">
    <citation type="submission" date="2018-02" db="EMBL/GenBank/DDBJ databases">
        <title>Rhizophora mucronata_Transcriptome.</title>
        <authorList>
            <person name="Meera S.P."/>
            <person name="Sreeshan A."/>
            <person name="Augustine A."/>
        </authorList>
    </citation>
    <scope>NUCLEOTIDE SEQUENCE</scope>
    <source>
        <tissue evidence="1">Leaf</tissue>
    </source>
</reference>
<sequence>MFSRKKAAIDFEVVPQVSSF</sequence>
<dbReference type="AlphaFoldDB" id="A0A2P2PK43"/>
<accession>A0A2P2PK43</accession>
<organism evidence="1">
    <name type="scientific">Rhizophora mucronata</name>
    <name type="common">Asiatic mangrove</name>
    <dbReference type="NCBI Taxonomy" id="61149"/>
    <lineage>
        <taxon>Eukaryota</taxon>
        <taxon>Viridiplantae</taxon>
        <taxon>Streptophyta</taxon>
        <taxon>Embryophyta</taxon>
        <taxon>Tracheophyta</taxon>
        <taxon>Spermatophyta</taxon>
        <taxon>Magnoliopsida</taxon>
        <taxon>eudicotyledons</taxon>
        <taxon>Gunneridae</taxon>
        <taxon>Pentapetalae</taxon>
        <taxon>rosids</taxon>
        <taxon>fabids</taxon>
        <taxon>Malpighiales</taxon>
        <taxon>Rhizophoraceae</taxon>
        <taxon>Rhizophora</taxon>
    </lineage>
</organism>
<evidence type="ECO:0000313" key="1">
    <source>
        <dbReference type="EMBL" id="MBX54999.1"/>
    </source>
</evidence>